<dbReference type="EMBL" id="JBBMFD010000026">
    <property type="protein sequence ID" value="MEQ2441472.1"/>
    <property type="molecule type" value="Genomic_DNA"/>
</dbReference>
<dbReference type="SUPFAM" id="SSF51735">
    <property type="entry name" value="NAD(P)-binding Rossmann-fold domains"/>
    <property type="match status" value="1"/>
</dbReference>
<evidence type="ECO:0000256" key="3">
    <source>
        <dbReference type="ARBA" id="ARBA00023027"/>
    </source>
</evidence>
<dbReference type="PANTHER" id="PTHR42789">
    <property type="entry name" value="D-ISOMER SPECIFIC 2-HYDROXYACID DEHYDROGENASE FAMILY PROTEIN (AFU_ORTHOLOGUE AFUA_6G10090)"/>
    <property type="match status" value="1"/>
</dbReference>
<keyword evidence="6" id="KW-1185">Reference proteome</keyword>
<comment type="similarity">
    <text evidence="1">Belongs to the D-isomer specific 2-hydroxyacid dehydrogenase family.</text>
</comment>
<dbReference type="InterPro" id="IPR036291">
    <property type="entry name" value="NAD(P)-bd_dom_sf"/>
</dbReference>
<dbReference type="SUPFAM" id="SSF52283">
    <property type="entry name" value="Formate/glycerate dehydrogenase catalytic domain-like"/>
    <property type="match status" value="1"/>
</dbReference>
<organism evidence="5 6">
    <name type="scientific">Solibaculum intestinale</name>
    <dbReference type="NCBI Taxonomy" id="3133165"/>
    <lineage>
        <taxon>Bacteria</taxon>
        <taxon>Bacillati</taxon>
        <taxon>Bacillota</taxon>
        <taxon>Clostridia</taxon>
        <taxon>Eubacteriales</taxon>
        <taxon>Oscillospiraceae</taxon>
        <taxon>Solibaculum</taxon>
    </lineage>
</organism>
<keyword evidence="2" id="KW-0560">Oxidoreductase</keyword>
<evidence type="ECO:0000256" key="2">
    <source>
        <dbReference type="ARBA" id="ARBA00023002"/>
    </source>
</evidence>
<evidence type="ECO:0000313" key="6">
    <source>
        <dbReference type="Proteomes" id="UP001489509"/>
    </source>
</evidence>
<proteinExistence type="inferred from homology"/>
<sequence length="332" mass="37253">MKAMVIHEMVEYTYGQEGLKEIGTLCDLIAKPMSFDEARTHPDALAQVEAIFSGWKYRQMDASFLDLCPNLKIVFYAGGTIHRLVSDAFWERGIRICSAWRANAVPVSEFALSQILFTLKRGYYGIRRYLQDREIDPSFELMTQTIPGVYESTVGLVSLGAIGGRVAELLKAFDVQVLAYDPYVSKERANALGVTLCSLEELFARSDVVSLHAPWLPETEGMITGELIVSMKPYASLINTSRGAVINEPEMIDVLTRRPDLQAMLDVTHPEPPASDSPLFSLPNVVLTPHIAGSFGHEVRRHARYMLEECRRYQSGEPLLHEITREMAEHMA</sequence>
<reference evidence="5 6" key="1">
    <citation type="submission" date="2024-03" db="EMBL/GenBank/DDBJ databases">
        <title>Human intestinal bacterial collection.</title>
        <authorList>
            <person name="Pauvert C."/>
            <person name="Hitch T.C.A."/>
            <person name="Clavel T."/>
        </authorList>
    </citation>
    <scope>NUCLEOTIDE SEQUENCE [LARGE SCALE GENOMIC DNA]</scope>
    <source>
        <strain evidence="5 6">CLA-JM-H44</strain>
    </source>
</reference>
<comment type="caution">
    <text evidence="5">The sequence shown here is derived from an EMBL/GenBank/DDBJ whole genome shotgun (WGS) entry which is preliminary data.</text>
</comment>
<keyword evidence="3" id="KW-0520">NAD</keyword>
<evidence type="ECO:0000259" key="4">
    <source>
        <dbReference type="Pfam" id="PF02826"/>
    </source>
</evidence>
<dbReference type="InterPro" id="IPR006140">
    <property type="entry name" value="D-isomer_DH_NAD-bd"/>
</dbReference>
<accession>A0ABV1E2E4</accession>
<evidence type="ECO:0000256" key="1">
    <source>
        <dbReference type="ARBA" id="ARBA00005854"/>
    </source>
</evidence>
<dbReference type="InterPro" id="IPR050857">
    <property type="entry name" value="D-2-hydroxyacid_DH"/>
</dbReference>
<dbReference type="Gene3D" id="3.40.50.720">
    <property type="entry name" value="NAD(P)-binding Rossmann-like Domain"/>
    <property type="match status" value="2"/>
</dbReference>
<name>A0ABV1E2E4_9FIRM</name>
<protein>
    <submittedName>
        <fullName evidence="5">Hydroxyacid dehydrogenase</fullName>
    </submittedName>
</protein>
<dbReference type="PANTHER" id="PTHR42789:SF1">
    <property type="entry name" value="D-ISOMER SPECIFIC 2-HYDROXYACID DEHYDROGENASE FAMILY PROTEIN (AFU_ORTHOLOGUE AFUA_6G10090)"/>
    <property type="match status" value="1"/>
</dbReference>
<gene>
    <name evidence="5" type="ORF">WMO26_11595</name>
</gene>
<dbReference type="Proteomes" id="UP001489509">
    <property type="component" value="Unassembled WGS sequence"/>
</dbReference>
<dbReference type="Pfam" id="PF02826">
    <property type="entry name" value="2-Hacid_dh_C"/>
    <property type="match status" value="1"/>
</dbReference>
<feature type="domain" description="D-isomer specific 2-hydroxyacid dehydrogenase NAD-binding" evidence="4">
    <location>
        <begin position="116"/>
        <end position="292"/>
    </location>
</feature>
<dbReference type="CDD" id="cd12167">
    <property type="entry name" value="2-Hacid_dh_8"/>
    <property type="match status" value="1"/>
</dbReference>
<evidence type="ECO:0000313" key="5">
    <source>
        <dbReference type="EMBL" id="MEQ2441472.1"/>
    </source>
</evidence>
<dbReference type="RefSeq" id="WP_349220574.1">
    <property type="nucleotide sequence ID" value="NZ_JBBMFD010000026.1"/>
</dbReference>